<dbReference type="EMBL" id="CACRST010000019">
    <property type="protein sequence ID" value="VYT16712.1"/>
    <property type="molecule type" value="Genomic_DNA"/>
</dbReference>
<evidence type="ECO:0000313" key="2">
    <source>
        <dbReference type="EMBL" id="VYT16712.1"/>
    </source>
</evidence>
<sequence length="322" mass="37629">MMPYAILRFQKRKAGGVAACERHNERKKEAYKSNPDIDMERSKNNYHLVRPPRYTYKKEINRMVAEAGCRTRKDSVMMVETLITASPEFMNQLPPEEQKAYFTMALDFISERVGEKNILSAVVHMDERTPHMHLCFVPITPDNKLSAKTILGNQKSLSEWQTAYHERMSSRWNQLERGQSSMETKRKHVPTWLYKLGGRLDKQYGEIVSALSDINAFNAGKKRDKALELIAAWLPDVEKFSKEIGKQQAYIDSLKERIGQESDYAGRMRDEKYEQELKVQKANQKIFELQRTNEQMGRLLSKIPPEVLEELQKNHKSRMKER</sequence>
<accession>A0A6N2UIT1</accession>
<dbReference type="Pfam" id="PF01076">
    <property type="entry name" value="Mob_Pre"/>
    <property type="match status" value="1"/>
</dbReference>
<dbReference type="GO" id="GO:0006310">
    <property type="term" value="P:DNA recombination"/>
    <property type="evidence" value="ECO:0007669"/>
    <property type="project" value="InterPro"/>
</dbReference>
<protein>
    <submittedName>
        <fullName evidence="2">Plasmid recombination enzyme</fullName>
    </submittedName>
</protein>
<proteinExistence type="inferred from homology"/>
<evidence type="ECO:0000256" key="1">
    <source>
        <dbReference type="ARBA" id="ARBA00010657"/>
    </source>
</evidence>
<dbReference type="Gene3D" id="3.30.930.30">
    <property type="match status" value="1"/>
</dbReference>
<gene>
    <name evidence="2" type="ORF">BGLFYP119_02075</name>
</gene>
<dbReference type="CDD" id="cd17242">
    <property type="entry name" value="MobM_relaxase"/>
    <property type="match status" value="1"/>
</dbReference>
<organism evidence="2">
    <name type="scientific">Blautia glucerasea</name>
    <dbReference type="NCBI Taxonomy" id="536633"/>
    <lineage>
        <taxon>Bacteria</taxon>
        <taxon>Bacillati</taxon>
        <taxon>Bacillota</taxon>
        <taxon>Clostridia</taxon>
        <taxon>Lachnospirales</taxon>
        <taxon>Lachnospiraceae</taxon>
        <taxon>Blautia</taxon>
    </lineage>
</organism>
<name>A0A6N2UIT1_9FIRM</name>
<dbReference type="AlphaFoldDB" id="A0A6N2UIT1"/>
<comment type="similarity">
    <text evidence="1">Belongs to the plasmid mobilization pre family.</text>
</comment>
<reference evidence="2" key="1">
    <citation type="submission" date="2019-11" db="EMBL/GenBank/DDBJ databases">
        <authorList>
            <person name="Feng L."/>
        </authorList>
    </citation>
    <scope>NUCLEOTIDE SEQUENCE</scope>
    <source>
        <strain evidence="2">BgluceraseaLFYP119</strain>
    </source>
</reference>
<dbReference type="InterPro" id="IPR001668">
    <property type="entry name" value="Mob_Pre"/>
</dbReference>
<dbReference type="GO" id="GO:0003677">
    <property type="term" value="F:DNA binding"/>
    <property type="evidence" value="ECO:0007669"/>
    <property type="project" value="InterPro"/>
</dbReference>
<dbReference type="NCBIfam" id="NF041497">
    <property type="entry name" value="MobV"/>
    <property type="match status" value="1"/>
</dbReference>